<evidence type="ECO:0000256" key="1">
    <source>
        <dbReference type="ARBA" id="ARBA00022737"/>
    </source>
</evidence>
<feature type="compositionally biased region" description="Low complexity" evidence="4">
    <location>
        <begin position="247"/>
        <end position="258"/>
    </location>
</feature>
<dbReference type="WBParaSite" id="HDID_0000966601-mRNA-1">
    <property type="protein sequence ID" value="HDID_0000966601-mRNA-1"/>
    <property type="gene ID" value="HDID_0000966601"/>
</dbReference>
<evidence type="ECO:0000256" key="4">
    <source>
        <dbReference type="SAM" id="MobiDB-lite"/>
    </source>
</evidence>
<evidence type="ECO:0000313" key="7">
    <source>
        <dbReference type="WBParaSite" id="HDID_0000966601-mRNA-1"/>
    </source>
</evidence>
<dbReference type="Pfam" id="PF12796">
    <property type="entry name" value="Ank_2"/>
    <property type="match status" value="1"/>
</dbReference>
<feature type="region of interest" description="Disordered" evidence="4">
    <location>
        <begin position="483"/>
        <end position="508"/>
    </location>
</feature>
<reference evidence="5 6" key="2">
    <citation type="submission" date="2018-11" db="EMBL/GenBank/DDBJ databases">
        <authorList>
            <consortium name="Pathogen Informatics"/>
        </authorList>
    </citation>
    <scope>NUCLEOTIDE SEQUENCE [LARGE SCALE GENOMIC DNA]</scope>
</reference>
<dbReference type="InterPro" id="IPR002110">
    <property type="entry name" value="Ankyrin_rpt"/>
</dbReference>
<comment type="similarity">
    <text evidence="3">Belongs to the SOWAH family.</text>
</comment>
<evidence type="ECO:0000256" key="2">
    <source>
        <dbReference type="ARBA" id="ARBA00023043"/>
    </source>
</evidence>
<dbReference type="PANTHER" id="PTHR14491:SF9">
    <property type="entry name" value="ANKYRIN REPEAT DOMAIN-CONTAINING PROTEIN SOWAHB-LIKE"/>
    <property type="match status" value="1"/>
</dbReference>
<feature type="region of interest" description="Disordered" evidence="4">
    <location>
        <begin position="335"/>
        <end position="379"/>
    </location>
</feature>
<gene>
    <name evidence="5" type="ORF">HDID_LOCUS9664</name>
</gene>
<feature type="region of interest" description="Disordered" evidence="4">
    <location>
        <begin position="518"/>
        <end position="537"/>
    </location>
</feature>
<feature type="region of interest" description="Disordered" evidence="4">
    <location>
        <begin position="215"/>
        <end position="261"/>
    </location>
</feature>
<dbReference type="OrthoDB" id="60433at2759"/>
<dbReference type="Gene3D" id="1.25.40.20">
    <property type="entry name" value="Ankyrin repeat-containing domain"/>
    <property type="match status" value="1"/>
</dbReference>
<dbReference type="STRING" id="6216.A0A158QFX4"/>
<dbReference type="AlphaFoldDB" id="A0A158QFX4"/>
<keyword evidence="1" id="KW-0677">Repeat</keyword>
<organism evidence="7">
    <name type="scientific">Hymenolepis diminuta</name>
    <name type="common">Rat tapeworm</name>
    <dbReference type="NCBI Taxonomy" id="6216"/>
    <lineage>
        <taxon>Eukaryota</taxon>
        <taxon>Metazoa</taxon>
        <taxon>Spiralia</taxon>
        <taxon>Lophotrochozoa</taxon>
        <taxon>Platyhelminthes</taxon>
        <taxon>Cestoda</taxon>
        <taxon>Eucestoda</taxon>
        <taxon>Cyclophyllidea</taxon>
        <taxon>Hymenolepididae</taxon>
        <taxon>Hymenolepis</taxon>
    </lineage>
</organism>
<feature type="compositionally biased region" description="Low complexity" evidence="4">
    <location>
        <begin position="498"/>
        <end position="507"/>
    </location>
</feature>
<dbReference type="InterPro" id="IPR036770">
    <property type="entry name" value="Ankyrin_rpt-contain_sf"/>
</dbReference>
<feature type="compositionally biased region" description="Polar residues" evidence="4">
    <location>
        <begin position="483"/>
        <end position="492"/>
    </location>
</feature>
<protein>
    <submittedName>
        <fullName evidence="7">ANK_REP_REGION domain-containing protein</fullName>
    </submittedName>
</protein>
<evidence type="ECO:0000313" key="5">
    <source>
        <dbReference type="EMBL" id="VDL62073.1"/>
    </source>
</evidence>
<evidence type="ECO:0000313" key="6">
    <source>
        <dbReference type="Proteomes" id="UP000274504"/>
    </source>
</evidence>
<sequence>MARQKSENRDFSDIYQKWARSNLTGSIKRTGAACMSGIITTPELEEVINEIRQNKAGSQVSRMDHPKQQWLDAISTCNLYEIQEMLKEDPELINWKNPCDGTALHYAAKEGNVKCLNYLMQCGDIDVNAQCGGWTPLHVAAHYSQRLFIRTLVETYHAKNDIMDYSGKFPVDLLATEELKEELAAITELQRRASTTPGRDSSMSDEIQSDIEQAKSFSTSTMCQRSESGEVISPTKEFKLPNSPLQKESSSSSLSLDKSSVESDFETMWNPRKTFVTNGKKIQSTDDSKASESEAYTQLLLSTLGRDSEYATNMFRRLQRRDFSYITPEALLEEVKSGSETDEERGKKKGHSLKRGSVFKVPHLPHPSKNSASGGSTMASAASGLMKMGETMKRSFQKQKNDSRKYDSLKVMKKNSTSTLSIRRGKKNVPGSMERHSIGGIEYLTSRMTIGGPIRGGMTLNTPVETLDSQSVSIFRHPSNLSDFISQSSSNDGPAGESASSSPSQSSLVTCTEELFNQYFAPPSPQKQDSESPSQQQ</sequence>
<reference evidence="7" key="1">
    <citation type="submission" date="2016-04" db="UniProtKB">
        <authorList>
            <consortium name="WormBaseParasite"/>
        </authorList>
    </citation>
    <scope>IDENTIFICATION</scope>
</reference>
<dbReference type="SUPFAM" id="SSF48403">
    <property type="entry name" value="Ankyrin repeat"/>
    <property type="match status" value="1"/>
</dbReference>
<dbReference type="Proteomes" id="UP000274504">
    <property type="component" value="Unassembled WGS sequence"/>
</dbReference>
<evidence type="ECO:0000256" key="3">
    <source>
        <dbReference type="ARBA" id="ARBA00038122"/>
    </source>
</evidence>
<keyword evidence="2" id="KW-0040">ANK repeat</keyword>
<dbReference type="EMBL" id="UYSG01011361">
    <property type="protein sequence ID" value="VDL62073.1"/>
    <property type="molecule type" value="Genomic_DNA"/>
</dbReference>
<accession>A0A158QFX4</accession>
<feature type="compositionally biased region" description="Polar residues" evidence="4">
    <location>
        <begin position="215"/>
        <end position="226"/>
    </location>
</feature>
<dbReference type="PANTHER" id="PTHR14491">
    <property type="entry name" value="SOSONDOWAH, ISOFORM G"/>
    <property type="match status" value="1"/>
</dbReference>
<name>A0A158QFX4_HYMDI</name>
<dbReference type="SMART" id="SM00248">
    <property type="entry name" value="ANK"/>
    <property type="match status" value="2"/>
</dbReference>
<proteinExistence type="inferred from homology"/>